<comment type="caution">
    <text evidence="4">The sequence shown here is derived from an EMBL/GenBank/DDBJ whole genome shotgun (WGS) entry which is preliminary data.</text>
</comment>
<name>A0A9X3TW01_9PROT</name>
<dbReference type="PANTHER" id="PTHR47870:SF1">
    <property type="entry name" value="CYTOCHROME C-TYPE BIOGENESIS PROTEIN CCMH"/>
    <property type="match status" value="1"/>
</dbReference>
<keyword evidence="3" id="KW-0472">Membrane</keyword>
<keyword evidence="5" id="KW-1185">Reference proteome</keyword>
<dbReference type="RefSeq" id="WP_274942420.1">
    <property type="nucleotide sequence ID" value="NZ_JANWOI010000001.1"/>
</dbReference>
<dbReference type="GO" id="GO:0005886">
    <property type="term" value="C:plasma membrane"/>
    <property type="evidence" value="ECO:0007669"/>
    <property type="project" value="TreeGrafter"/>
</dbReference>
<dbReference type="InterPro" id="IPR017560">
    <property type="entry name" value="Cyt_c_biogenesis_CcmI"/>
</dbReference>
<sequence length="368" mass="39120">MSSAMMWGVFALMALLALGLATLPLWRRPRAVAEADRLTVYGRQLAELEMETKRGLLTPEAAQAARLEIERRILRLNETAVVPNAGGKGLLAGAAVTAVAGAFGLYLWLGHPELPDHPAEVAGAMELKGTAAGEPTLNALLDRLIAYLDTNPDAMEGWEHLRRAALSVGRGADYAAALERGVRTRPENVDLRVLYAESLIFMGQGQVSPAARLALTQADALDPSHPALRYYTGLALLQDNRPAEAEALWQKLLDEAPEGAEWRGQIAEKIAEAQAAQGKSSAASAIAALPADQQTQQIRGMVEGLAAKLEAAPDDAGGWLRLGRAWRVLGEPAKAQVALARGRAIAEKAGDKALMADFAAEAENLAKP</sequence>
<gene>
    <name evidence="4" type="primary">ccmI</name>
    <name evidence="4" type="ORF">NYP16_01930</name>
</gene>
<reference evidence="4" key="1">
    <citation type="submission" date="2022-08" db="EMBL/GenBank/DDBJ databases">
        <authorList>
            <person name="Vandamme P."/>
            <person name="Hettiarachchi A."/>
            <person name="Peeters C."/>
            <person name="Cnockaert M."/>
            <person name="Carlier A."/>
        </authorList>
    </citation>
    <scope>NUCLEOTIDE SEQUENCE</scope>
    <source>
        <strain evidence="4">LMG 31809</strain>
    </source>
</reference>
<dbReference type="GO" id="GO:0017004">
    <property type="term" value="P:cytochrome complex assembly"/>
    <property type="evidence" value="ECO:0007669"/>
    <property type="project" value="UniProtKB-KW"/>
</dbReference>
<organism evidence="4 5">
    <name type="scientific">Govanella unica</name>
    <dbReference type="NCBI Taxonomy" id="2975056"/>
    <lineage>
        <taxon>Bacteria</taxon>
        <taxon>Pseudomonadati</taxon>
        <taxon>Pseudomonadota</taxon>
        <taxon>Alphaproteobacteria</taxon>
        <taxon>Emcibacterales</taxon>
        <taxon>Govanellaceae</taxon>
        <taxon>Govanella</taxon>
    </lineage>
</organism>
<dbReference type="EMBL" id="JANWOI010000001">
    <property type="protein sequence ID" value="MDA5192716.1"/>
    <property type="molecule type" value="Genomic_DNA"/>
</dbReference>
<dbReference type="NCBIfam" id="TIGR03142">
    <property type="entry name" value="cytochro_ccmI"/>
    <property type="match status" value="1"/>
</dbReference>
<comment type="subcellular location">
    <subcellularLocation>
        <location evidence="1">Cell envelope</location>
    </subcellularLocation>
</comment>
<proteinExistence type="predicted"/>
<keyword evidence="3" id="KW-1133">Transmembrane helix</keyword>
<dbReference type="Proteomes" id="UP001141619">
    <property type="component" value="Unassembled WGS sequence"/>
</dbReference>
<dbReference type="SUPFAM" id="SSF48452">
    <property type="entry name" value="TPR-like"/>
    <property type="match status" value="1"/>
</dbReference>
<dbReference type="Gene3D" id="1.25.40.10">
    <property type="entry name" value="Tetratricopeptide repeat domain"/>
    <property type="match status" value="2"/>
</dbReference>
<evidence type="ECO:0000313" key="4">
    <source>
        <dbReference type="EMBL" id="MDA5192716.1"/>
    </source>
</evidence>
<evidence type="ECO:0000256" key="1">
    <source>
        <dbReference type="ARBA" id="ARBA00004196"/>
    </source>
</evidence>
<keyword evidence="2" id="KW-0201">Cytochrome c-type biogenesis</keyword>
<evidence type="ECO:0000256" key="2">
    <source>
        <dbReference type="ARBA" id="ARBA00022748"/>
    </source>
</evidence>
<dbReference type="AlphaFoldDB" id="A0A9X3TW01"/>
<dbReference type="InterPro" id="IPR011990">
    <property type="entry name" value="TPR-like_helical_dom_sf"/>
</dbReference>
<protein>
    <submittedName>
        <fullName evidence="4">C-type cytochrome biogenesis protein CcmI</fullName>
    </submittedName>
</protein>
<dbReference type="GO" id="GO:0030313">
    <property type="term" value="C:cell envelope"/>
    <property type="evidence" value="ECO:0007669"/>
    <property type="project" value="UniProtKB-SubCell"/>
</dbReference>
<accession>A0A9X3TW01</accession>
<dbReference type="InterPro" id="IPR051263">
    <property type="entry name" value="C-type_cytochrome_biogenesis"/>
</dbReference>
<feature type="transmembrane region" description="Helical" evidence="3">
    <location>
        <begin position="90"/>
        <end position="109"/>
    </location>
</feature>
<evidence type="ECO:0000256" key="3">
    <source>
        <dbReference type="SAM" id="Phobius"/>
    </source>
</evidence>
<evidence type="ECO:0000313" key="5">
    <source>
        <dbReference type="Proteomes" id="UP001141619"/>
    </source>
</evidence>
<reference evidence="4" key="2">
    <citation type="journal article" date="2023" name="Syst. Appl. Microbiol.">
        <title>Govania unica gen. nov., sp. nov., a rare biosphere bacterium that represents a novel family in the class Alphaproteobacteria.</title>
        <authorList>
            <person name="Vandamme P."/>
            <person name="Peeters C."/>
            <person name="Hettiarachchi A."/>
            <person name="Cnockaert M."/>
            <person name="Carlier A."/>
        </authorList>
    </citation>
    <scope>NUCLEOTIDE SEQUENCE</scope>
    <source>
        <strain evidence="4">LMG 31809</strain>
    </source>
</reference>
<dbReference type="PANTHER" id="PTHR47870">
    <property type="entry name" value="CYTOCHROME C-TYPE BIOGENESIS PROTEIN CCMH"/>
    <property type="match status" value="1"/>
</dbReference>
<keyword evidence="3" id="KW-0812">Transmembrane</keyword>